<dbReference type="InterPro" id="IPR051781">
    <property type="entry name" value="Metallo-dep_Hydrolase"/>
</dbReference>
<sequence length="1163" mass="129114">PTSSFSHMSPQTSRLCAVPDSVLEHIALEVAVAEPLGPPAGLVPLLRTCRRIHTVLDIDTNHNLYAKIFTLKFDKRAANRRIGEHAVYSSNLAFQLRKYCLTLQRICTGDVYSELIEDDLWTAYLMLLENDGKNAEQLLEYAKLDAFVDRFMCTRLWENRLQYGGWPAESTANSLAVWLYFMTLDQARLSAMTLEKRNDMKRLVLPYNACTVRYPFYHAPDNHFDFPISPIFATDSPIATATPHGWWPLYRAPGSIREHVYHFGSKLAISAPLLAQGARLVYMTLCAQEPWLSEDDWARDREEAIALGRHHIHPTKADIAELNADSAVRLYSRGDWDWRAKLSPEDGKLEDDGHWRTKLQAISARWYHDWTRITGCIDPTVLNPYKGHVYTPGTLNGLWKGRISVREADRHFRDFMTSPTFPDEYASVPSETCVWPVCLHLREHHSINPEIPVAPGGNSLDEHDDGLCNAWFPTLIDMHENNGIVRVHDHVSGLDSVYETYVDGRPNSHSEDTCTACISQRRAEEARQRTHSPRAAPPPALSRATSQSPSLYSMDALQDPSDAGSKPQRMRSRVNAALGEDIDVDKILDGVIGSDSSADEGEWSSQESSNGSGDIENTLETVCSGIQDIIVTGETLFHHGQAWGHCLYYGRVRAWDGLIAIVRQRNLPAGGDGTRNIAIFRGYVVGGENFVGSMRHWSNNRLAVVREGPFIMTKLYNPYTLSLEEKQLITVSPDSGLIVNVQPFSDTDADNVVASGDPKAVDLRTATVLPGFVDVHVHFFLHPYSEVSWNDQLTKEHLAERTVRATVHAKRTLMAGYTSVRDLGTEGAADADIALRNCLSGPDPTIPGPRYFCANRAIVTTGSYGPKSGVHLNQEGVDGITGAEVADGVVECVKAVRRQIGAGADWIKVREASPDYRFRSRMSSVSSSVAGASLRTFDKNETEAIIATAHALGVKVAAHSQHWPYADVSVSPDSIEHGYDMSFDRMLAFQGPSSASGSSRPIWVPTLAVYYTTGDPVTWARASETFQDALRRKIQDIACGGDTGVFPHGDNALEMKLMARLGADWRQVLRWGTLGGWECIRSMAWEGEAGASRLNKVEKLEEDRRIVGDNEMPFGAIRKGFAADIVATVSDLEKDFENAVDKTSITFVMKAGRVYKRDGIEVL</sequence>
<name>A0A8E2DLW4_9APHY</name>
<dbReference type="InterPro" id="IPR011059">
    <property type="entry name" value="Metal-dep_hydrolase_composite"/>
</dbReference>
<dbReference type="InterPro" id="IPR032466">
    <property type="entry name" value="Metal_Hydrolase"/>
</dbReference>
<feature type="region of interest" description="Disordered" evidence="1">
    <location>
        <begin position="521"/>
        <end position="571"/>
    </location>
</feature>
<feature type="compositionally biased region" description="Polar residues" evidence="1">
    <location>
        <begin position="603"/>
        <end position="612"/>
    </location>
</feature>
<dbReference type="EMBL" id="KV722361">
    <property type="protein sequence ID" value="OCH92980.1"/>
    <property type="molecule type" value="Genomic_DNA"/>
</dbReference>
<dbReference type="OrthoDB" id="5595695at2759"/>
<dbReference type="InterPro" id="IPR006680">
    <property type="entry name" value="Amidohydro-rel"/>
</dbReference>
<feature type="region of interest" description="Disordered" evidence="1">
    <location>
        <begin position="595"/>
        <end position="615"/>
    </location>
</feature>
<dbReference type="Pfam" id="PF01979">
    <property type="entry name" value="Amidohydro_1"/>
    <property type="match status" value="1"/>
</dbReference>
<dbReference type="Gene3D" id="2.30.40.10">
    <property type="entry name" value="Urease, subunit C, domain 1"/>
    <property type="match status" value="1"/>
</dbReference>
<dbReference type="SUPFAM" id="SSF51338">
    <property type="entry name" value="Composite domain of metallo-dependent hydrolases"/>
    <property type="match status" value="1"/>
</dbReference>
<evidence type="ECO:0000259" key="2">
    <source>
        <dbReference type="Pfam" id="PF01979"/>
    </source>
</evidence>
<accession>A0A8E2DLW4</accession>
<keyword evidence="4" id="KW-1185">Reference proteome</keyword>
<proteinExistence type="predicted"/>
<protein>
    <recommendedName>
        <fullName evidence="2">Amidohydrolase-related domain-containing protein</fullName>
    </recommendedName>
</protein>
<dbReference type="Proteomes" id="UP000250043">
    <property type="component" value="Unassembled WGS sequence"/>
</dbReference>
<feature type="non-terminal residue" evidence="3">
    <location>
        <position position="1163"/>
    </location>
</feature>
<dbReference type="SUPFAM" id="SSF51556">
    <property type="entry name" value="Metallo-dependent hydrolases"/>
    <property type="match status" value="1"/>
</dbReference>
<organism evidence="3 4">
    <name type="scientific">Obba rivulosa</name>
    <dbReference type="NCBI Taxonomy" id="1052685"/>
    <lineage>
        <taxon>Eukaryota</taxon>
        <taxon>Fungi</taxon>
        <taxon>Dikarya</taxon>
        <taxon>Basidiomycota</taxon>
        <taxon>Agaricomycotina</taxon>
        <taxon>Agaricomycetes</taxon>
        <taxon>Polyporales</taxon>
        <taxon>Gelatoporiaceae</taxon>
        <taxon>Obba</taxon>
    </lineage>
</organism>
<reference evidence="3 4" key="1">
    <citation type="submission" date="2016-07" db="EMBL/GenBank/DDBJ databases">
        <title>Draft genome of the white-rot fungus Obba rivulosa 3A-2.</title>
        <authorList>
            <consortium name="DOE Joint Genome Institute"/>
            <person name="Miettinen O."/>
            <person name="Riley R."/>
            <person name="Acob R."/>
            <person name="Barry K."/>
            <person name="Cullen D."/>
            <person name="De Vries R."/>
            <person name="Hainaut M."/>
            <person name="Hatakka A."/>
            <person name="Henrissat B."/>
            <person name="Hilden K."/>
            <person name="Kuo R."/>
            <person name="Labutti K."/>
            <person name="Lipzen A."/>
            <person name="Makela M.R."/>
            <person name="Sandor L."/>
            <person name="Spatafora J.W."/>
            <person name="Grigoriev I.V."/>
            <person name="Hibbett D.S."/>
        </authorList>
    </citation>
    <scope>NUCLEOTIDE SEQUENCE [LARGE SCALE GENOMIC DNA]</scope>
    <source>
        <strain evidence="3 4">3A-2</strain>
    </source>
</reference>
<feature type="domain" description="Amidohydrolase-related" evidence="2">
    <location>
        <begin position="767"/>
        <end position="968"/>
    </location>
</feature>
<dbReference type="PANTHER" id="PTHR43135:SF3">
    <property type="entry name" value="ALPHA-D-RIBOSE 1-METHYLPHOSPHONATE 5-TRIPHOSPHATE DIPHOSPHATASE"/>
    <property type="match status" value="1"/>
</dbReference>
<dbReference type="AlphaFoldDB" id="A0A8E2DLW4"/>
<dbReference type="Gene3D" id="3.20.20.140">
    <property type="entry name" value="Metal-dependent hydrolases"/>
    <property type="match status" value="1"/>
</dbReference>
<gene>
    <name evidence="3" type="ORF">OBBRIDRAFT_725705</name>
</gene>
<evidence type="ECO:0000256" key="1">
    <source>
        <dbReference type="SAM" id="MobiDB-lite"/>
    </source>
</evidence>
<evidence type="ECO:0000313" key="4">
    <source>
        <dbReference type="Proteomes" id="UP000250043"/>
    </source>
</evidence>
<dbReference type="GO" id="GO:0016810">
    <property type="term" value="F:hydrolase activity, acting on carbon-nitrogen (but not peptide) bonds"/>
    <property type="evidence" value="ECO:0007669"/>
    <property type="project" value="InterPro"/>
</dbReference>
<evidence type="ECO:0000313" key="3">
    <source>
        <dbReference type="EMBL" id="OCH92980.1"/>
    </source>
</evidence>
<dbReference type="PANTHER" id="PTHR43135">
    <property type="entry name" value="ALPHA-D-RIBOSE 1-METHYLPHOSPHONATE 5-TRIPHOSPHATE DIPHOSPHATASE"/>
    <property type="match status" value="1"/>
</dbReference>